<evidence type="ECO:0000256" key="1">
    <source>
        <dbReference type="ARBA" id="ARBA00023027"/>
    </source>
</evidence>
<dbReference type="SUPFAM" id="SSF51735">
    <property type="entry name" value="NAD(P)-binding Rossmann-fold domains"/>
    <property type="match status" value="1"/>
</dbReference>
<keyword evidence="1" id="KW-0520">NAD</keyword>
<dbReference type="Pfam" id="PF22725">
    <property type="entry name" value="GFO_IDH_MocA_C3"/>
    <property type="match status" value="1"/>
</dbReference>
<protein>
    <submittedName>
        <fullName evidence="4">Oxidoreductase family protein</fullName>
    </submittedName>
</protein>
<feature type="domain" description="Gfo/Idh/MocA-like oxidoreductase N-terminal" evidence="2">
    <location>
        <begin position="10"/>
        <end position="128"/>
    </location>
</feature>
<dbReference type="InterPro" id="IPR000683">
    <property type="entry name" value="Gfo/Idh/MocA-like_OxRdtase_N"/>
</dbReference>
<organism evidence="4 5">
    <name type="scientific">Zhihengliuella halotolerans</name>
    <dbReference type="NCBI Taxonomy" id="370736"/>
    <lineage>
        <taxon>Bacteria</taxon>
        <taxon>Bacillati</taxon>
        <taxon>Actinomycetota</taxon>
        <taxon>Actinomycetes</taxon>
        <taxon>Micrococcales</taxon>
        <taxon>Micrococcaceae</taxon>
        <taxon>Zhihengliuella</taxon>
    </lineage>
</organism>
<proteinExistence type="predicted"/>
<dbReference type="Pfam" id="PF01408">
    <property type="entry name" value="GFO_IDH_MocA"/>
    <property type="match status" value="1"/>
</dbReference>
<dbReference type="InterPro" id="IPR036291">
    <property type="entry name" value="NAD(P)-bd_dom_sf"/>
</dbReference>
<dbReference type="AlphaFoldDB" id="A0A4V2GA67"/>
<dbReference type="InterPro" id="IPR055170">
    <property type="entry name" value="GFO_IDH_MocA-like_dom"/>
</dbReference>
<dbReference type="SUPFAM" id="SSF55347">
    <property type="entry name" value="Glyceraldehyde-3-phosphate dehydrogenase-like, C-terminal domain"/>
    <property type="match status" value="1"/>
</dbReference>
<evidence type="ECO:0000259" key="2">
    <source>
        <dbReference type="Pfam" id="PF01408"/>
    </source>
</evidence>
<name>A0A4V2GA67_9MICC</name>
<dbReference type="EMBL" id="SHLA01000001">
    <property type="protein sequence ID" value="RZU63066.1"/>
    <property type="molecule type" value="Genomic_DNA"/>
</dbReference>
<dbReference type="PANTHER" id="PTHR43377:SF2">
    <property type="entry name" value="BINDING ROSSMANN FOLD OXIDOREDUCTASE, PUTATIVE (AFU_ORTHOLOGUE AFUA_4G00560)-RELATED"/>
    <property type="match status" value="1"/>
</dbReference>
<evidence type="ECO:0000313" key="5">
    <source>
        <dbReference type="Proteomes" id="UP000292685"/>
    </source>
</evidence>
<comment type="caution">
    <text evidence="4">The sequence shown here is derived from an EMBL/GenBank/DDBJ whole genome shotgun (WGS) entry which is preliminary data.</text>
</comment>
<gene>
    <name evidence="4" type="ORF">EV380_2673</name>
</gene>
<feature type="domain" description="GFO/IDH/MocA-like oxidoreductase" evidence="3">
    <location>
        <begin position="138"/>
        <end position="215"/>
    </location>
</feature>
<evidence type="ECO:0000313" key="4">
    <source>
        <dbReference type="EMBL" id="RZU63066.1"/>
    </source>
</evidence>
<dbReference type="InterPro" id="IPR051450">
    <property type="entry name" value="Gfo/Idh/MocA_Oxidoreductases"/>
</dbReference>
<dbReference type="Gene3D" id="3.30.360.10">
    <property type="entry name" value="Dihydrodipicolinate Reductase, domain 2"/>
    <property type="match status" value="1"/>
</dbReference>
<dbReference type="Gene3D" id="3.40.50.720">
    <property type="entry name" value="NAD(P)-binding Rossmann-like Domain"/>
    <property type="match status" value="1"/>
</dbReference>
<keyword evidence="5" id="KW-1185">Reference proteome</keyword>
<dbReference type="PANTHER" id="PTHR43377">
    <property type="entry name" value="BILIVERDIN REDUCTASE A"/>
    <property type="match status" value="1"/>
</dbReference>
<dbReference type="OrthoDB" id="9815825at2"/>
<evidence type="ECO:0000259" key="3">
    <source>
        <dbReference type="Pfam" id="PF22725"/>
    </source>
</evidence>
<sequence length="430" mass="46390">MNDRKEGAVRLAIVGAGSRGLGYARRAVKNGAVITAVVEPDRERLDALLAALPGHPIREFATWDDLAAEKVADAAIIATPDRLHVDPAVALAGAGYHLLVEKPLAPTEAEALRIVDAVEAAGVMLAVCHVMRYSDYTARLKEVIDSGAIGQIASVEHLEPIGWWHFAHSYVRGNWRRESESSSMLMAKSCHDIDWLSYVVDRPVEKVSSFGGLMHFRPENKPADAGDRCVDCPLQQTCAYSATKIYRGFLESGGWEQWPLAVLDSDVSAESINRALEVGPYGECVYNGQNDVADHQVVNLQYAGGVTASFTVTAFTDLAFRKTRIFGSGGWIEGDGRMLHVQEFATGRKYSIDSAAVGGASAADGHGGADDGLVDAFLRAVTTGDESHLLSGPQQSLETHRVVWLAEESRRTEGTVVRDIPSDPLKPAVL</sequence>
<reference evidence="4 5" key="1">
    <citation type="submission" date="2019-02" db="EMBL/GenBank/DDBJ databases">
        <title>Sequencing the genomes of 1000 actinobacteria strains.</title>
        <authorList>
            <person name="Klenk H.-P."/>
        </authorList>
    </citation>
    <scope>NUCLEOTIDE SEQUENCE [LARGE SCALE GENOMIC DNA]</scope>
    <source>
        <strain evidence="4 5">DSM 17364</strain>
    </source>
</reference>
<accession>A0A4V2GA67</accession>
<dbReference type="GO" id="GO:0000166">
    <property type="term" value="F:nucleotide binding"/>
    <property type="evidence" value="ECO:0007669"/>
    <property type="project" value="InterPro"/>
</dbReference>
<dbReference type="Proteomes" id="UP000292685">
    <property type="component" value="Unassembled WGS sequence"/>
</dbReference>